<dbReference type="GO" id="GO:0006508">
    <property type="term" value="P:proteolysis"/>
    <property type="evidence" value="ECO:0007669"/>
    <property type="project" value="InterPro"/>
</dbReference>
<dbReference type="AlphaFoldDB" id="A0A0K9H094"/>
<reference evidence="3" key="1">
    <citation type="submission" date="2015-07" db="EMBL/GenBank/DDBJ databases">
        <title>Genome sequencing project for genomic taxonomy and phylogenomics of Bacillus-like bacteria.</title>
        <authorList>
            <person name="Liu B."/>
            <person name="Wang J."/>
            <person name="Zhu Y."/>
            <person name="Liu G."/>
            <person name="Chen Q."/>
            <person name="Chen Z."/>
            <person name="Lan J."/>
            <person name="Che J."/>
            <person name="Ge C."/>
            <person name="Shi H."/>
            <person name="Pan Z."/>
            <person name="Liu X."/>
        </authorList>
    </citation>
    <scope>NUCLEOTIDE SEQUENCE [LARGE SCALE GENOMIC DNA]</scope>
    <source>
        <strain evidence="3">FJAT-27997</strain>
    </source>
</reference>
<evidence type="ECO:0000313" key="3">
    <source>
        <dbReference type="Proteomes" id="UP000037146"/>
    </source>
</evidence>
<accession>A0A0K9H094</accession>
<organism evidence="2 3">
    <name type="scientific">Peribacillus loiseleuriae</name>
    <dbReference type="NCBI Taxonomy" id="1679170"/>
    <lineage>
        <taxon>Bacteria</taxon>
        <taxon>Bacillati</taxon>
        <taxon>Bacillota</taxon>
        <taxon>Bacilli</taxon>
        <taxon>Bacillales</taxon>
        <taxon>Bacillaceae</taxon>
        <taxon>Peribacillus</taxon>
    </lineage>
</organism>
<dbReference type="EMBL" id="LFZW01000001">
    <property type="protein sequence ID" value="KMY52281.1"/>
    <property type="molecule type" value="Genomic_DNA"/>
</dbReference>
<name>A0A0K9H094_9BACI</name>
<dbReference type="STRING" id="1679170.AC625_08795"/>
<dbReference type="Gene3D" id="1.10.10.10">
    <property type="entry name" value="Winged helix-like DNA-binding domain superfamily/Winged helix DNA-binding domain"/>
    <property type="match status" value="1"/>
</dbReference>
<dbReference type="InterPro" id="IPR006199">
    <property type="entry name" value="LexA_DNA-bd_dom"/>
</dbReference>
<dbReference type="OrthoDB" id="1956263at2"/>
<gene>
    <name evidence="2" type="ORF">AC625_08795</name>
</gene>
<feature type="domain" description="LexA repressor DNA-binding" evidence="1">
    <location>
        <begin position="18"/>
        <end position="61"/>
    </location>
</feature>
<dbReference type="InterPro" id="IPR036388">
    <property type="entry name" value="WH-like_DNA-bd_sf"/>
</dbReference>
<keyword evidence="3" id="KW-1185">Reference proteome</keyword>
<dbReference type="InterPro" id="IPR036390">
    <property type="entry name" value="WH_DNA-bd_sf"/>
</dbReference>
<dbReference type="PATRIC" id="fig|1679170.3.peg.1905"/>
<dbReference type="Pfam" id="PF01726">
    <property type="entry name" value="LexA_DNA_bind"/>
    <property type="match status" value="1"/>
</dbReference>
<dbReference type="SUPFAM" id="SSF46785">
    <property type="entry name" value="Winged helix' DNA-binding domain"/>
    <property type="match status" value="1"/>
</dbReference>
<evidence type="ECO:0000313" key="2">
    <source>
        <dbReference type="EMBL" id="KMY52281.1"/>
    </source>
</evidence>
<sequence length="72" mass="8011">MVTAKKNWEEATLSGYLEGYPPSIRDIGKEVGLKSSSTVSGHLVKLRDKGLIGWEDGKPRTLHIINKEISFK</sequence>
<protein>
    <submittedName>
        <fullName evidence="2">Transcriptional regulator</fullName>
    </submittedName>
</protein>
<comment type="caution">
    <text evidence="2">The sequence shown here is derived from an EMBL/GenBank/DDBJ whole genome shotgun (WGS) entry which is preliminary data.</text>
</comment>
<evidence type="ECO:0000259" key="1">
    <source>
        <dbReference type="Pfam" id="PF01726"/>
    </source>
</evidence>
<dbReference type="GO" id="GO:0004252">
    <property type="term" value="F:serine-type endopeptidase activity"/>
    <property type="evidence" value="ECO:0007669"/>
    <property type="project" value="InterPro"/>
</dbReference>
<dbReference type="Proteomes" id="UP000037146">
    <property type="component" value="Unassembled WGS sequence"/>
</dbReference>
<proteinExistence type="predicted"/>